<comment type="caution">
    <text evidence="5">The sequence shown here is derived from an EMBL/GenBank/DDBJ whole genome shotgun (WGS) entry which is preliminary data.</text>
</comment>
<accession>A0A918GUR7</accession>
<dbReference type="SUPFAM" id="SSF56349">
    <property type="entry name" value="DNA breaking-rejoining enzymes"/>
    <property type="match status" value="1"/>
</dbReference>
<sequence>MDTSYDVRIYKTDVYKGKRTTTYNVRWSVGGRRFKEPFKTTALAESFRSELVAAARKGEAFRVEDGQPVSAARASKETPWFTLACDFADMKWPRSAATTRRTHAEALMTATLAMLTNIGGRPESEVLRRALGRWAFNPVLRDRDDRPEDIVRALDWLKRGTLPVSALRKPDILRALLDGLTRKVDGEQAAPSVVSRKRRIIGTLMEYAVERGVLDENPIPALKWSAPQTSQGIDRRRVANPVQARTLIQSVGTQRRSGPRLVAFFGCLYYAALRPEEAVALNKHDLSLPAAGWGTLYVGRAEPYAGRHWTDSGKNRDARQLKQRARGEVRPVPSPPELTALLHAHMKQFGTAPDGRLFRGERNGEELPKLTIIRAWKRARLETFTPEVAATPLAGTPYDLRHAAVSTWLNGGVPATTVAEWAGHSVEVLLKIYAKCLYGSDVLTQQRVQAALGHRTG</sequence>
<dbReference type="EMBL" id="BMRB01000016">
    <property type="protein sequence ID" value="GGS61439.1"/>
    <property type="molecule type" value="Genomic_DNA"/>
</dbReference>
<dbReference type="Gene3D" id="1.10.150.130">
    <property type="match status" value="1"/>
</dbReference>
<dbReference type="InterPro" id="IPR013762">
    <property type="entry name" value="Integrase-like_cat_sf"/>
</dbReference>
<evidence type="ECO:0000313" key="6">
    <source>
        <dbReference type="Proteomes" id="UP000660680"/>
    </source>
</evidence>
<dbReference type="Proteomes" id="UP000660680">
    <property type="component" value="Unassembled WGS sequence"/>
</dbReference>
<dbReference type="PANTHER" id="PTHR30349">
    <property type="entry name" value="PHAGE INTEGRASE-RELATED"/>
    <property type="match status" value="1"/>
</dbReference>
<evidence type="ECO:0000256" key="2">
    <source>
        <dbReference type="ARBA" id="ARBA00023125"/>
    </source>
</evidence>
<evidence type="ECO:0000259" key="4">
    <source>
        <dbReference type="PROSITE" id="PS51898"/>
    </source>
</evidence>
<dbReference type="GO" id="GO:0015074">
    <property type="term" value="P:DNA integration"/>
    <property type="evidence" value="ECO:0007669"/>
    <property type="project" value="InterPro"/>
</dbReference>
<dbReference type="Gene3D" id="1.10.443.10">
    <property type="entry name" value="Intergrase catalytic core"/>
    <property type="match status" value="1"/>
</dbReference>
<gene>
    <name evidence="5" type="ORF">GCM10010171_65330</name>
</gene>
<dbReference type="GO" id="GO:0003677">
    <property type="term" value="F:DNA binding"/>
    <property type="evidence" value="ECO:0007669"/>
    <property type="project" value="UniProtKB-KW"/>
</dbReference>
<evidence type="ECO:0000256" key="1">
    <source>
        <dbReference type="ARBA" id="ARBA00008857"/>
    </source>
</evidence>
<dbReference type="GO" id="GO:0006310">
    <property type="term" value="P:DNA recombination"/>
    <property type="evidence" value="ECO:0007669"/>
    <property type="project" value="UniProtKB-KW"/>
</dbReference>
<reference evidence="5" key="1">
    <citation type="journal article" date="2014" name="Int. J. Syst. Evol. Microbiol.">
        <title>Complete genome sequence of Corynebacterium casei LMG S-19264T (=DSM 44701T), isolated from a smear-ripened cheese.</title>
        <authorList>
            <consortium name="US DOE Joint Genome Institute (JGI-PGF)"/>
            <person name="Walter F."/>
            <person name="Albersmeier A."/>
            <person name="Kalinowski J."/>
            <person name="Ruckert C."/>
        </authorList>
    </citation>
    <scope>NUCLEOTIDE SEQUENCE</scope>
    <source>
        <strain evidence="5">JCM 3276</strain>
    </source>
</reference>
<dbReference type="PANTHER" id="PTHR30349:SF64">
    <property type="entry name" value="PROPHAGE INTEGRASE INTD-RELATED"/>
    <property type="match status" value="1"/>
</dbReference>
<evidence type="ECO:0000313" key="5">
    <source>
        <dbReference type="EMBL" id="GGS61439.1"/>
    </source>
</evidence>
<feature type="domain" description="Tyr recombinase" evidence="4">
    <location>
        <begin position="233"/>
        <end position="448"/>
    </location>
</feature>
<keyword evidence="2" id="KW-0238">DNA-binding</keyword>
<dbReference type="PROSITE" id="PS51898">
    <property type="entry name" value="TYR_RECOMBINASE"/>
    <property type="match status" value="1"/>
</dbReference>
<name>A0A918GUR7_9PSEU</name>
<dbReference type="InterPro" id="IPR002104">
    <property type="entry name" value="Integrase_catalytic"/>
</dbReference>
<keyword evidence="6" id="KW-1185">Reference proteome</keyword>
<proteinExistence type="inferred from homology"/>
<evidence type="ECO:0000256" key="3">
    <source>
        <dbReference type="ARBA" id="ARBA00023172"/>
    </source>
</evidence>
<dbReference type="InterPro" id="IPR011010">
    <property type="entry name" value="DNA_brk_join_enz"/>
</dbReference>
<dbReference type="AlphaFoldDB" id="A0A918GUR7"/>
<protein>
    <submittedName>
        <fullName evidence="5">Integrase</fullName>
    </submittedName>
</protein>
<comment type="similarity">
    <text evidence="1">Belongs to the 'phage' integrase family.</text>
</comment>
<organism evidence="5 6">
    <name type="scientific">Actinokineospora fastidiosa</name>
    <dbReference type="NCBI Taxonomy" id="1816"/>
    <lineage>
        <taxon>Bacteria</taxon>
        <taxon>Bacillati</taxon>
        <taxon>Actinomycetota</taxon>
        <taxon>Actinomycetes</taxon>
        <taxon>Pseudonocardiales</taxon>
        <taxon>Pseudonocardiaceae</taxon>
        <taxon>Actinokineospora</taxon>
    </lineage>
</organism>
<dbReference type="RefSeq" id="WP_189214499.1">
    <property type="nucleotide sequence ID" value="NZ_BMRB01000016.1"/>
</dbReference>
<reference evidence="5" key="2">
    <citation type="submission" date="2020-09" db="EMBL/GenBank/DDBJ databases">
        <authorList>
            <person name="Sun Q."/>
            <person name="Ohkuma M."/>
        </authorList>
    </citation>
    <scope>NUCLEOTIDE SEQUENCE</scope>
    <source>
        <strain evidence="5">JCM 3276</strain>
    </source>
</reference>
<keyword evidence="3" id="KW-0233">DNA recombination</keyword>
<dbReference type="InterPro" id="IPR050090">
    <property type="entry name" value="Tyrosine_recombinase_XerCD"/>
</dbReference>
<dbReference type="InterPro" id="IPR010998">
    <property type="entry name" value="Integrase_recombinase_N"/>
</dbReference>